<dbReference type="GO" id="GO:0003676">
    <property type="term" value="F:nucleic acid binding"/>
    <property type="evidence" value="ECO:0007669"/>
    <property type="project" value="InterPro"/>
</dbReference>
<evidence type="ECO:0000313" key="3">
    <source>
        <dbReference type="EMBL" id="CAH2269097.1"/>
    </source>
</evidence>
<accession>A0A8S4SHU0</accession>
<feature type="domain" description="Integrase catalytic" evidence="2">
    <location>
        <begin position="198"/>
        <end position="359"/>
    </location>
</feature>
<proteinExistence type="predicted"/>
<evidence type="ECO:0000313" key="4">
    <source>
        <dbReference type="Proteomes" id="UP000838756"/>
    </source>
</evidence>
<dbReference type="InterPro" id="IPR036397">
    <property type="entry name" value="RNaseH_sf"/>
</dbReference>
<feature type="region of interest" description="Disordered" evidence="1">
    <location>
        <begin position="415"/>
        <end position="437"/>
    </location>
</feature>
<dbReference type="GO" id="GO:0015074">
    <property type="term" value="P:DNA integration"/>
    <property type="evidence" value="ECO:0007669"/>
    <property type="project" value="InterPro"/>
</dbReference>
<dbReference type="SUPFAM" id="SSF53098">
    <property type="entry name" value="Ribonuclease H-like"/>
    <property type="match status" value="1"/>
</dbReference>
<dbReference type="OrthoDB" id="441971at2759"/>
<dbReference type="EMBL" id="CAKXAJ010026495">
    <property type="protein sequence ID" value="CAH2269097.1"/>
    <property type="molecule type" value="Genomic_DNA"/>
</dbReference>
<reference evidence="3" key="1">
    <citation type="submission" date="2022-03" db="EMBL/GenBank/DDBJ databases">
        <authorList>
            <person name="Lindestad O."/>
        </authorList>
    </citation>
    <scope>NUCLEOTIDE SEQUENCE</scope>
</reference>
<dbReference type="InterPro" id="IPR001584">
    <property type="entry name" value="Integrase_cat-core"/>
</dbReference>
<keyword evidence="4" id="KW-1185">Reference proteome</keyword>
<evidence type="ECO:0000259" key="2">
    <source>
        <dbReference type="PROSITE" id="PS50994"/>
    </source>
</evidence>
<dbReference type="PROSITE" id="PS50994">
    <property type="entry name" value="INTEGRASE"/>
    <property type="match status" value="1"/>
</dbReference>
<organism evidence="3 4">
    <name type="scientific">Pararge aegeria aegeria</name>
    <dbReference type="NCBI Taxonomy" id="348720"/>
    <lineage>
        <taxon>Eukaryota</taxon>
        <taxon>Metazoa</taxon>
        <taxon>Ecdysozoa</taxon>
        <taxon>Arthropoda</taxon>
        <taxon>Hexapoda</taxon>
        <taxon>Insecta</taxon>
        <taxon>Pterygota</taxon>
        <taxon>Neoptera</taxon>
        <taxon>Endopterygota</taxon>
        <taxon>Lepidoptera</taxon>
        <taxon>Glossata</taxon>
        <taxon>Ditrysia</taxon>
        <taxon>Papilionoidea</taxon>
        <taxon>Nymphalidae</taxon>
        <taxon>Satyrinae</taxon>
        <taxon>Satyrini</taxon>
        <taxon>Parargina</taxon>
        <taxon>Pararge</taxon>
    </lineage>
</organism>
<protein>
    <submittedName>
        <fullName evidence="3">Jg17315 protein</fullName>
    </submittedName>
</protein>
<dbReference type="AlphaFoldDB" id="A0A8S4SHU0"/>
<sequence>MSEDVDRDLFYQRVNETLLSVTAPNTFLLTAAKYTRLIEQVKNAKTKIKKTPADYRRIKRYDIVDSSDGERLVTARTPGHKSQMVFVKLEEIYDIIRDYHLRMNHAGRTRLMNAIKLKYKNITTAIVMLYLSLCEGCKNKVPKRSKIMRSDKQGTEEVFNSSETGNIFKIELKIDPLGNSVRDDISNCDLRGSFDEDDKLYPELYSRGQMDILDVTAAKGESYKYLMVYRDLVTKYIHLKPLKSINVDETVEVLLEIFLVFGAPNVLQSKNGISVTKQICRRMYTAFPEIKVVSADRKESTTSYKGQNNEDILRMLGDWLKENGSMKWYQGVKYVQYVLNSTFNINLRRTPSEAVFGYNPKRGVATFMTRIEYNHLHTETDLKLALEEKESGKNSEQLMLEESLIPSCSFIKSEPDNADNGLCDGKANDIYEPELSE</sequence>
<dbReference type="InterPro" id="IPR012337">
    <property type="entry name" value="RNaseH-like_sf"/>
</dbReference>
<name>A0A8S4SHU0_9NEOP</name>
<dbReference type="Gene3D" id="3.30.420.10">
    <property type="entry name" value="Ribonuclease H-like superfamily/Ribonuclease H"/>
    <property type="match status" value="1"/>
</dbReference>
<gene>
    <name evidence="3" type="primary">jg17315</name>
    <name evidence="3" type="ORF">PAEG_LOCUS27386</name>
</gene>
<comment type="caution">
    <text evidence="3">The sequence shown here is derived from an EMBL/GenBank/DDBJ whole genome shotgun (WGS) entry which is preliminary data.</text>
</comment>
<dbReference type="Proteomes" id="UP000838756">
    <property type="component" value="Unassembled WGS sequence"/>
</dbReference>
<evidence type="ECO:0000256" key="1">
    <source>
        <dbReference type="SAM" id="MobiDB-lite"/>
    </source>
</evidence>